<keyword evidence="1" id="KW-0732">Signal</keyword>
<dbReference type="EMBL" id="FOQH01000002">
    <property type="protein sequence ID" value="SFH79380.1"/>
    <property type="molecule type" value="Genomic_DNA"/>
</dbReference>
<name>A0A1I3CXT1_9RHOB</name>
<dbReference type="OrthoDB" id="7874218at2"/>
<reference evidence="2 3" key="1">
    <citation type="submission" date="2016-10" db="EMBL/GenBank/DDBJ databases">
        <authorList>
            <person name="de Groot N.N."/>
        </authorList>
    </citation>
    <scope>NUCLEOTIDE SEQUENCE [LARGE SCALE GENOMIC DNA]</scope>
    <source>
        <strain evidence="2 3">CGMCC 1.11030</strain>
    </source>
</reference>
<organism evidence="2 3">
    <name type="scientific">Albimonas pacifica</name>
    <dbReference type="NCBI Taxonomy" id="1114924"/>
    <lineage>
        <taxon>Bacteria</taxon>
        <taxon>Pseudomonadati</taxon>
        <taxon>Pseudomonadota</taxon>
        <taxon>Alphaproteobacteria</taxon>
        <taxon>Rhodobacterales</taxon>
        <taxon>Paracoccaceae</taxon>
        <taxon>Albimonas</taxon>
    </lineage>
</organism>
<dbReference type="InterPro" id="IPR006311">
    <property type="entry name" value="TAT_signal"/>
</dbReference>
<feature type="chain" id="PRO_5011453024" description="Peptidase propeptide and YPEB domain-containing protein" evidence="1">
    <location>
        <begin position="29"/>
        <end position="178"/>
    </location>
</feature>
<feature type="signal peptide" evidence="1">
    <location>
        <begin position="1"/>
        <end position="28"/>
    </location>
</feature>
<dbReference type="RefSeq" id="WP_092858198.1">
    <property type="nucleotide sequence ID" value="NZ_FOQH01000002.1"/>
</dbReference>
<evidence type="ECO:0008006" key="4">
    <source>
        <dbReference type="Google" id="ProtNLM"/>
    </source>
</evidence>
<gene>
    <name evidence="2" type="ORF">SAMN05216258_102277</name>
</gene>
<dbReference type="PROSITE" id="PS51318">
    <property type="entry name" value="TAT"/>
    <property type="match status" value="1"/>
</dbReference>
<dbReference type="AlphaFoldDB" id="A0A1I3CXT1"/>
<proteinExistence type="predicted"/>
<sequence>MTPGVLHRAAALALAAATAAAASAPARAAEPVAEADMLRWCQGEAAARFDVSPQSIRMGDLDPTDNDGRLAHGRYRIGDAKAVKFLCRYSPKGVFRWVRTEDEQAAIAENRKQSTKANGGATPRQVRACNAVEDRYGEVVETTPLKPGAFELILQYDDGRYVCDVEENGKVTFFEKLR</sequence>
<evidence type="ECO:0000313" key="2">
    <source>
        <dbReference type="EMBL" id="SFH79380.1"/>
    </source>
</evidence>
<evidence type="ECO:0000313" key="3">
    <source>
        <dbReference type="Proteomes" id="UP000199377"/>
    </source>
</evidence>
<keyword evidence="3" id="KW-1185">Reference proteome</keyword>
<dbReference type="Proteomes" id="UP000199377">
    <property type="component" value="Unassembled WGS sequence"/>
</dbReference>
<evidence type="ECO:0000256" key="1">
    <source>
        <dbReference type="SAM" id="SignalP"/>
    </source>
</evidence>
<accession>A0A1I3CXT1</accession>
<protein>
    <recommendedName>
        <fullName evidence="4">Peptidase propeptide and YPEB domain-containing protein</fullName>
    </recommendedName>
</protein>